<dbReference type="AlphaFoldDB" id="X1E7I0"/>
<gene>
    <name evidence="1" type="ORF">S01H4_44260</name>
</gene>
<evidence type="ECO:0000313" key="1">
    <source>
        <dbReference type="EMBL" id="GAH04608.1"/>
    </source>
</evidence>
<proteinExistence type="predicted"/>
<accession>X1E7I0</accession>
<protein>
    <submittedName>
        <fullName evidence="1">Uncharacterized protein</fullName>
    </submittedName>
</protein>
<comment type="caution">
    <text evidence="1">The sequence shown here is derived from an EMBL/GenBank/DDBJ whole genome shotgun (WGS) entry which is preliminary data.</text>
</comment>
<feature type="non-terminal residue" evidence="1">
    <location>
        <position position="103"/>
    </location>
</feature>
<organism evidence="1">
    <name type="scientific">marine sediment metagenome</name>
    <dbReference type="NCBI Taxonomy" id="412755"/>
    <lineage>
        <taxon>unclassified sequences</taxon>
        <taxon>metagenomes</taxon>
        <taxon>ecological metagenomes</taxon>
    </lineage>
</organism>
<sequence length="103" mass="12146">MKLNIKKQKIGSTYYDVKEIDDLRGDKNESLSGRILQDCCKILINKQHSYQTQLHTLLHEDVHGMFWEYKIDDVEDLVEPVANVFYALIIDNPKFIQKILDYT</sequence>
<dbReference type="EMBL" id="BART01024521">
    <property type="protein sequence ID" value="GAH04608.1"/>
    <property type="molecule type" value="Genomic_DNA"/>
</dbReference>
<name>X1E7I0_9ZZZZ</name>
<reference evidence="1" key="1">
    <citation type="journal article" date="2014" name="Front. Microbiol.">
        <title>High frequency of phylogenetically diverse reductive dehalogenase-homologous genes in deep subseafloor sedimentary metagenomes.</title>
        <authorList>
            <person name="Kawai M."/>
            <person name="Futagami T."/>
            <person name="Toyoda A."/>
            <person name="Takaki Y."/>
            <person name="Nishi S."/>
            <person name="Hori S."/>
            <person name="Arai W."/>
            <person name="Tsubouchi T."/>
            <person name="Morono Y."/>
            <person name="Uchiyama I."/>
            <person name="Ito T."/>
            <person name="Fujiyama A."/>
            <person name="Inagaki F."/>
            <person name="Takami H."/>
        </authorList>
    </citation>
    <scope>NUCLEOTIDE SEQUENCE</scope>
    <source>
        <strain evidence="1">Expedition CK06-06</strain>
    </source>
</reference>